<reference evidence="3" key="1">
    <citation type="submission" date="2022-10" db="EMBL/GenBank/DDBJ databases">
        <authorList>
            <person name="Hyden B.L."/>
            <person name="Feng K."/>
            <person name="Yates T."/>
            <person name="Jawdy S."/>
            <person name="Smart L.B."/>
            <person name="Muchero W."/>
        </authorList>
    </citation>
    <scope>NUCLEOTIDE SEQUENCE</scope>
    <source>
        <tissue evidence="3">Shoot tip</tissue>
    </source>
</reference>
<evidence type="ECO:0000313" key="3">
    <source>
        <dbReference type="EMBL" id="KAJ6349079.1"/>
    </source>
</evidence>
<feature type="chain" id="PRO_5045595674" description="Wall-associated receptor kinase galacturonan-binding domain-containing protein" evidence="2">
    <location>
        <begin position="24"/>
        <end position="216"/>
    </location>
</feature>
<proteinExistence type="predicted"/>
<dbReference type="Proteomes" id="UP001141253">
    <property type="component" value="Chromosome 19"/>
</dbReference>
<feature type="transmembrane region" description="Helical" evidence="1">
    <location>
        <begin position="135"/>
        <end position="159"/>
    </location>
</feature>
<comment type="caution">
    <text evidence="3">The sequence shown here is derived from an EMBL/GenBank/DDBJ whole genome shotgun (WGS) entry which is preliminary data.</text>
</comment>
<keyword evidence="1" id="KW-0472">Membrane</keyword>
<evidence type="ECO:0008006" key="5">
    <source>
        <dbReference type="Google" id="ProtNLM"/>
    </source>
</evidence>
<feature type="signal peptide" evidence="2">
    <location>
        <begin position="1"/>
        <end position="23"/>
    </location>
</feature>
<evidence type="ECO:0000256" key="1">
    <source>
        <dbReference type="SAM" id="Phobius"/>
    </source>
</evidence>
<name>A0ABQ9ALB5_9ROSI</name>
<keyword evidence="4" id="KW-1185">Reference proteome</keyword>
<keyword evidence="1" id="KW-1133">Transmembrane helix</keyword>
<accession>A0ABQ9ALB5</accession>
<evidence type="ECO:0000256" key="2">
    <source>
        <dbReference type="SAM" id="SignalP"/>
    </source>
</evidence>
<reference evidence="3" key="2">
    <citation type="journal article" date="2023" name="Int. J. Mol. Sci.">
        <title>De Novo Assembly and Annotation of 11 Diverse Shrub Willow (Salix) Genomes Reveals Novel Gene Organization in Sex-Linked Regions.</title>
        <authorList>
            <person name="Hyden B."/>
            <person name="Feng K."/>
            <person name="Yates T.B."/>
            <person name="Jawdy S."/>
            <person name="Cereghino C."/>
            <person name="Smart L.B."/>
            <person name="Muchero W."/>
        </authorList>
    </citation>
    <scope>NUCLEOTIDE SEQUENCE</scope>
    <source>
        <tissue evidence="3">Shoot tip</tissue>
    </source>
</reference>
<keyword evidence="1" id="KW-0812">Transmembrane</keyword>
<keyword evidence="2" id="KW-0732">Signal</keyword>
<evidence type="ECO:0000313" key="4">
    <source>
        <dbReference type="Proteomes" id="UP001141253"/>
    </source>
</evidence>
<dbReference type="EMBL" id="JAPFFI010000018">
    <property type="protein sequence ID" value="KAJ6349079.1"/>
    <property type="molecule type" value="Genomic_DNA"/>
</dbReference>
<protein>
    <recommendedName>
        <fullName evidence="5">Wall-associated receptor kinase galacturonan-binding domain-containing protein</fullName>
    </recommendedName>
</protein>
<sequence length="216" mass="23696">MCRINFAKLVVLVLSIGLFKDKARISSGSYLFCQTGIKFGCDKLKTIKQIANLVAINALVKRKCEICGTTIIPYPLSTGPNCGDKMYYSFHCDDSIGQLSFEMPGGNYLVTGIDEELQKFSIRDEDSSKEKRGSLFLVLLGVIGASVIIPCASFLLCYLGKSKKVTGRGTQHANSSIVILLINKNIFNENPESDQLLKLPSTQKTKKAIRGMQPST</sequence>
<gene>
    <name evidence="3" type="ORF">OIU77_006632</name>
</gene>
<organism evidence="3 4">
    <name type="scientific">Salix suchowensis</name>
    <dbReference type="NCBI Taxonomy" id="1278906"/>
    <lineage>
        <taxon>Eukaryota</taxon>
        <taxon>Viridiplantae</taxon>
        <taxon>Streptophyta</taxon>
        <taxon>Embryophyta</taxon>
        <taxon>Tracheophyta</taxon>
        <taxon>Spermatophyta</taxon>
        <taxon>Magnoliopsida</taxon>
        <taxon>eudicotyledons</taxon>
        <taxon>Gunneridae</taxon>
        <taxon>Pentapetalae</taxon>
        <taxon>rosids</taxon>
        <taxon>fabids</taxon>
        <taxon>Malpighiales</taxon>
        <taxon>Salicaceae</taxon>
        <taxon>Saliceae</taxon>
        <taxon>Salix</taxon>
    </lineage>
</organism>